<reference evidence="2" key="1">
    <citation type="submission" date="2023-03" db="UniProtKB">
        <authorList>
            <consortium name="WormBaseParasite"/>
        </authorList>
    </citation>
    <scope>IDENTIFICATION</scope>
</reference>
<dbReference type="PANTHER" id="PTHR47159:SF5">
    <property type="entry name" value="CRAL-TRIO DOMAIN-CONTAINING PROTEIN"/>
    <property type="match status" value="1"/>
</dbReference>
<name>A0A9J2Q954_ASCLU</name>
<evidence type="ECO:0000313" key="2">
    <source>
        <dbReference type="WBParaSite" id="ALUE_0001881301-mRNA-1"/>
    </source>
</evidence>
<dbReference type="InterPro" id="IPR036865">
    <property type="entry name" value="CRAL-TRIO_dom_sf"/>
</dbReference>
<dbReference type="PANTHER" id="PTHR47159">
    <property type="entry name" value="PROTEIN CBG07705-RELATED"/>
    <property type="match status" value="1"/>
</dbReference>
<sequence length="150" mass="17585">MVQIKKSKITDVERLKIEKLRELVKDDLSDYYDTDFNLLRWLQGVDGSIENVAYRLRKHLQMRNSAWKLDDQHKKPRNLLIHKYAPFGFTGVSKVLKNTVITVEQSGRIDYTNLLRVYSILDLARLVSMPDMERLLAEVMKIEAETGINY</sequence>
<accession>A0A9J2Q954</accession>
<dbReference type="InterPro" id="IPR053302">
    <property type="entry name" value="CRAL-TRIO_domain"/>
</dbReference>
<proteinExistence type="predicted"/>
<keyword evidence="1" id="KW-1185">Reference proteome</keyword>
<organism evidence="1 2">
    <name type="scientific">Ascaris lumbricoides</name>
    <name type="common">Giant roundworm</name>
    <dbReference type="NCBI Taxonomy" id="6252"/>
    <lineage>
        <taxon>Eukaryota</taxon>
        <taxon>Metazoa</taxon>
        <taxon>Ecdysozoa</taxon>
        <taxon>Nematoda</taxon>
        <taxon>Chromadorea</taxon>
        <taxon>Rhabditida</taxon>
        <taxon>Spirurina</taxon>
        <taxon>Ascaridomorpha</taxon>
        <taxon>Ascaridoidea</taxon>
        <taxon>Ascarididae</taxon>
        <taxon>Ascaris</taxon>
    </lineage>
</organism>
<dbReference type="Gene3D" id="3.40.525.10">
    <property type="entry name" value="CRAL-TRIO lipid binding domain"/>
    <property type="match status" value="1"/>
</dbReference>
<dbReference type="InterPro" id="IPR036273">
    <property type="entry name" value="CRAL/TRIO_N_dom_sf"/>
</dbReference>
<dbReference type="WBParaSite" id="ALUE_0001881301-mRNA-1">
    <property type="protein sequence ID" value="ALUE_0001881301-mRNA-1"/>
    <property type="gene ID" value="ALUE_0001881301"/>
</dbReference>
<dbReference type="Proteomes" id="UP000036681">
    <property type="component" value="Unplaced"/>
</dbReference>
<dbReference type="SUPFAM" id="SSF46938">
    <property type="entry name" value="CRAL/TRIO N-terminal domain"/>
    <property type="match status" value="1"/>
</dbReference>
<dbReference type="AlphaFoldDB" id="A0A9J2Q954"/>
<evidence type="ECO:0000313" key="1">
    <source>
        <dbReference type="Proteomes" id="UP000036681"/>
    </source>
</evidence>
<protein>
    <submittedName>
        <fullName evidence="2">Uncharacterized protein</fullName>
    </submittedName>
</protein>